<dbReference type="EMBL" id="NBYY01000013">
    <property type="protein sequence ID" value="PCS22894.1"/>
    <property type="molecule type" value="Genomic_DNA"/>
</dbReference>
<name>A0A2A5T419_9GAMM</name>
<proteinExistence type="predicted"/>
<evidence type="ECO:0000313" key="2">
    <source>
        <dbReference type="Proteomes" id="UP000219020"/>
    </source>
</evidence>
<sequence>MQPTLEAPLGKQAKKLSVNNVSRLKQQWEAECNQWRKRDLSKWRYVYI</sequence>
<gene>
    <name evidence="1" type="ORF">BTN49_1451</name>
</gene>
<evidence type="ECO:0000313" key="1">
    <source>
        <dbReference type="EMBL" id="PCS22894.1"/>
    </source>
</evidence>
<dbReference type="AlphaFoldDB" id="A0A2A5T419"/>
<comment type="caution">
    <text evidence="1">The sequence shown here is derived from an EMBL/GenBank/DDBJ whole genome shotgun (WGS) entry which is preliminary data.</text>
</comment>
<dbReference type="Proteomes" id="UP000219020">
    <property type="component" value="Unassembled WGS sequence"/>
</dbReference>
<reference evidence="2" key="1">
    <citation type="submission" date="2017-04" db="EMBL/GenBank/DDBJ databases">
        <title>Genome evolution of the luminous symbionts of deep sea anglerfish.</title>
        <authorList>
            <person name="Hendry T.A."/>
        </authorList>
    </citation>
    <scope>NUCLEOTIDE SEQUENCE [LARGE SCALE GENOMIC DNA]</scope>
</reference>
<accession>A0A2A5T419</accession>
<protein>
    <submittedName>
        <fullName evidence="1">Uncharacterized protein</fullName>
    </submittedName>
</protein>
<keyword evidence="2" id="KW-1185">Reference proteome</keyword>
<organism evidence="1 2">
    <name type="scientific">Candidatus Enterovibrio escicola</name>
    <dbReference type="NCBI Taxonomy" id="1927127"/>
    <lineage>
        <taxon>Bacteria</taxon>
        <taxon>Pseudomonadati</taxon>
        <taxon>Pseudomonadota</taxon>
        <taxon>Gammaproteobacteria</taxon>
        <taxon>Vibrionales</taxon>
        <taxon>Vibrionaceae</taxon>
        <taxon>Enterovibrio</taxon>
    </lineage>
</organism>